<keyword evidence="2" id="KW-1185">Reference proteome</keyword>
<dbReference type="RefSeq" id="WP_243754347.1">
    <property type="nucleotide sequence ID" value="NZ_SNXZ01000006.1"/>
</dbReference>
<reference evidence="1 2" key="1">
    <citation type="submission" date="2019-03" db="EMBL/GenBank/DDBJ databases">
        <title>Genomic Encyclopedia of Type Strains, Phase IV (KMG-IV): sequencing the most valuable type-strain genomes for metagenomic binning, comparative biology and taxonomic classification.</title>
        <authorList>
            <person name="Goeker M."/>
        </authorList>
    </citation>
    <scope>NUCLEOTIDE SEQUENCE [LARGE SCALE GENOMIC DNA]</scope>
    <source>
        <strain evidence="1 2">DSM 45361</strain>
    </source>
</reference>
<dbReference type="InterPro" id="IPR052209">
    <property type="entry name" value="CbiZ"/>
</dbReference>
<sequence>MVEFVDASPVLVWRFAAPMLVVSSGPFGGGLGSRDWVLNATVPLDYDRDDPDVHVRELASSLGLTGSGTGLLTAVDVREVVTRTDEDVTVHATTGLGGMPIWAAAPSSVVEPPRVGTINVVAFLPVRLSDAAMVNAVATVAEAKAQALVEAGVSGTGTCTDAVVLACPATGAAEAYGGPRSVVGSALARATHAAISSAL</sequence>
<dbReference type="EMBL" id="SNXZ01000006">
    <property type="protein sequence ID" value="TDP93659.1"/>
    <property type="molecule type" value="Genomic_DNA"/>
</dbReference>
<evidence type="ECO:0000313" key="1">
    <source>
        <dbReference type="EMBL" id="TDP93659.1"/>
    </source>
</evidence>
<evidence type="ECO:0000313" key="2">
    <source>
        <dbReference type="Proteomes" id="UP000295444"/>
    </source>
</evidence>
<dbReference type="Pfam" id="PF01955">
    <property type="entry name" value="CbiZ"/>
    <property type="match status" value="1"/>
</dbReference>
<protein>
    <submittedName>
        <fullName evidence="1">Adenosylcobinamide amidohydrolase</fullName>
    </submittedName>
</protein>
<dbReference type="InterPro" id="IPR002808">
    <property type="entry name" value="AdoCbi_amidolase"/>
</dbReference>
<organism evidence="1 2">
    <name type="scientific">Labedaea rhizosphaerae</name>
    <dbReference type="NCBI Taxonomy" id="598644"/>
    <lineage>
        <taxon>Bacteria</taxon>
        <taxon>Bacillati</taxon>
        <taxon>Actinomycetota</taxon>
        <taxon>Actinomycetes</taxon>
        <taxon>Pseudonocardiales</taxon>
        <taxon>Pseudonocardiaceae</taxon>
        <taxon>Labedaea</taxon>
    </lineage>
</organism>
<keyword evidence="1" id="KW-0378">Hydrolase</keyword>
<dbReference type="GO" id="GO:0016787">
    <property type="term" value="F:hydrolase activity"/>
    <property type="evidence" value="ECO:0007669"/>
    <property type="project" value="UniProtKB-KW"/>
</dbReference>
<dbReference type="PANTHER" id="PTHR35336:SF5">
    <property type="entry name" value="ADENOSYLCOBINAMIDE AMIDOHYDROLASE"/>
    <property type="match status" value="1"/>
</dbReference>
<dbReference type="AlphaFoldDB" id="A0A4R6S233"/>
<dbReference type="PANTHER" id="PTHR35336">
    <property type="entry name" value="ADENOSYLCOBINAMIDE AMIDOHYDROLASE"/>
    <property type="match status" value="1"/>
</dbReference>
<comment type="caution">
    <text evidence="1">The sequence shown here is derived from an EMBL/GenBank/DDBJ whole genome shotgun (WGS) entry which is preliminary data.</text>
</comment>
<dbReference type="Proteomes" id="UP000295444">
    <property type="component" value="Unassembled WGS sequence"/>
</dbReference>
<accession>A0A4R6S233</accession>
<proteinExistence type="predicted"/>
<name>A0A4R6S233_LABRH</name>
<gene>
    <name evidence="1" type="ORF">EV186_10653</name>
</gene>